<dbReference type="AlphaFoldDB" id="U4UU02"/>
<dbReference type="GO" id="GO:0016567">
    <property type="term" value="P:protein ubiquitination"/>
    <property type="evidence" value="ECO:0007669"/>
    <property type="project" value="InterPro"/>
</dbReference>
<sequence>MTLIVVSARYSSLHHSIFDEMDVEIFNEVEDSAEDGGLELSSQSAPIPFDDDDGSTCPVCLESWTNCGDHRICCLKCGHLFG</sequence>
<dbReference type="Proteomes" id="UP000030742">
    <property type="component" value="Unassembled WGS sequence"/>
</dbReference>
<reference evidence="1 2" key="1">
    <citation type="journal article" date="2013" name="Genome Biol.">
        <title>Draft genome of the mountain pine beetle, Dendroctonus ponderosae Hopkins, a major forest pest.</title>
        <authorList>
            <person name="Keeling C.I."/>
            <person name="Yuen M.M."/>
            <person name="Liao N.Y."/>
            <person name="Docking T.R."/>
            <person name="Chan S.K."/>
            <person name="Taylor G.A."/>
            <person name="Palmquist D.L."/>
            <person name="Jackman S.D."/>
            <person name="Nguyen A."/>
            <person name="Li M."/>
            <person name="Henderson H."/>
            <person name="Janes J.K."/>
            <person name="Zhao Y."/>
            <person name="Pandoh P."/>
            <person name="Moore R."/>
            <person name="Sperling F.A."/>
            <person name="Huber D.P."/>
            <person name="Birol I."/>
            <person name="Jones S.J."/>
            <person name="Bohlmann J."/>
        </authorList>
    </citation>
    <scope>NUCLEOTIDE SEQUENCE</scope>
</reference>
<evidence type="ECO:0008006" key="3">
    <source>
        <dbReference type="Google" id="ProtNLM"/>
    </source>
</evidence>
<dbReference type="PANTHER" id="PTHR16047:SF7">
    <property type="entry name" value="E3 UBIQUITIN-PROTEIN LIGASE RFWD3"/>
    <property type="match status" value="1"/>
</dbReference>
<name>U4UU02_DENPD</name>
<dbReference type="GO" id="GO:0036297">
    <property type="term" value="P:interstrand cross-link repair"/>
    <property type="evidence" value="ECO:0007669"/>
    <property type="project" value="InterPro"/>
</dbReference>
<proteinExistence type="predicted"/>
<protein>
    <recommendedName>
        <fullName evidence="3">RING-type domain-containing protein</fullName>
    </recommendedName>
</protein>
<dbReference type="EMBL" id="KB632368">
    <property type="protein sequence ID" value="ERL93676.1"/>
    <property type="molecule type" value="Genomic_DNA"/>
</dbReference>
<dbReference type="SUPFAM" id="SSF57850">
    <property type="entry name" value="RING/U-box"/>
    <property type="match status" value="1"/>
</dbReference>
<gene>
    <name evidence="1" type="ORF">D910_10964</name>
</gene>
<dbReference type="InterPro" id="IPR037381">
    <property type="entry name" value="RFWD3"/>
</dbReference>
<organism evidence="1 2">
    <name type="scientific">Dendroctonus ponderosae</name>
    <name type="common">Mountain pine beetle</name>
    <dbReference type="NCBI Taxonomy" id="77166"/>
    <lineage>
        <taxon>Eukaryota</taxon>
        <taxon>Metazoa</taxon>
        <taxon>Ecdysozoa</taxon>
        <taxon>Arthropoda</taxon>
        <taxon>Hexapoda</taxon>
        <taxon>Insecta</taxon>
        <taxon>Pterygota</taxon>
        <taxon>Neoptera</taxon>
        <taxon>Endopterygota</taxon>
        <taxon>Coleoptera</taxon>
        <taxon>Polyphaga</taxon>
        <taxon>Cucujiformia</taxon>
        <taxon>Curculionidae</taxon>
        <taxon>Scolytinae</taxon>
        <taxon>Dendroctonus</taxon>
    </lineage>
</organism>
<dbReference type="GO" id="GO:0005634">
    <property type="term" value="C:nucleus"/>
    <property type="evidence" value="ECO:0007669"/>
    <property type="project" value="InterPro"/>
</dbReference>
<dbReference type="GO" id="GO:0004842">
    <property type="term" value="F:ubiquitin-protein transferase activity"/>
    <property type="evidence" value="ECO:0007669"/>
    <property type="project" value="InterPro"/>
</dbReference>
<accession>U4UU02</accession>
<dbReference type="PANTHER" id="PTHR16047">
    <property type="entry name" value="RFWD3 PROTEIN"/>
    <property type="match status" value="1"/>
</dbReference>
<dbReference type="STRING" id="77166.U4UU02"/>
<evidence type="ECO:0000313" key="1">
    <source>
        <dbReference type="EMBL" id="ERL93676.1"/>
    </source>
</evidence>
<evidence type="ECO:0000313" key="2">
    <source>
        <dbReference type="Proteomes" id="UP000030742"/>
    </source>
</evidence>
<dbReference type="OrthoDB" id="5600418at2759"/>